<proteinExistence type="predicted"/>
<gene>
    <name evidence="1" type="ORF">METZ01_LOCUS165568</name>
</gene>
<evidence type="ECO:0008006" key="2">
    <source>
        <dbReference type="Google" id="ProtNLM"/>
    </source>
</evidence>
<name>A0A382BGD7_9ZZZZ</name>
<accession>A0A382BGD7</accession>
<reference evidence="1" key="1">
    <citation type="submission" date="2018-05" db="EMBL/GenBank/DDBJ databases">
        <authorList>
            <person name="Lanie J.A."/>
            <person name="Ng W.-L."/>
            <person name="Kazmierczak K.M."/>
            <person name="Andrzejewski T.M."/>
            <person name="Davidsen T.M."/>
            <person name="Wayne K.J."/>
            <person name="Tettelin H."/>
            <person name="Glass J.I."/>
            <person name="Rusch D."/>
            <person name="Podicherti R."/>
            <person name="Tsui H.-C.T."/>
            <person name="Winkler M.E."/>
        </authorList>
    </citation>
    <scope>NUCLEOTIDE SEQUENCE</scope>
</reference>
<protein>
    <recommendedName>
        <fullName evidence="2">Adenine deaminase C-terminal domain-containing protein</fullName>
    </recommendedName>
</protein>
<dbReference type="AlphaFoldDB" id="A0A382BGD7"/>
<organism evidence="1">
    <name type="scientific">marine metagenome</name>
    <dbReference type="NCBI Taxonomy" id="408172"/>
    <lineage>
        <taxon>unclassified sequences</taxon>
        <taxon>metagenomes</taxon>
        <taxon>ecological metagenomes</taxon>
    </lineage>
</organism>
<sequence length="34" mass="3890">MGFNLLPLSVIPNFRITNKDLVDVNTMKIVPLFE</sequence>
<dbReference type="EMBL" id="UINC01029647">
    <property type="protein sequence ID" value="SVB12714.1"/>
    <property type="molecule type" value="Genomic_DNA"/>
</dbReference>
<evidence type="ECO:0000313" key="1">
    <source>
        <dbReference type="EMBL" id="SVB12714.1"/>
    </source>
</evidence>